<dbReference type="AlphaFoldDB" id="A0A2I0K8X5"/>
<feature type="compositionally biased region" description="Polar residues" evidence="1">
    <location>
        <begin position="1"/>
        <end position="12"/>
    </location>
</feature>
<dbReference type="EMBL" id="PGOL01000773">
    <property type="protein sequence ID" value="PKI65002.1"/>
    <property type="molecule type" value="Genomic_DNA"/>
</dbReference>
<gene>
    <name evidence="2" type="ORF">CRG98_014587</name>
</gene>
<accession>A0A2I0K8X5</accession>
<feature type="region of interest" description="Disordered" evidence="1">
    <location>
        <begin position="1"/>
        <end position="23"/>
    </location>
</feature>
<reference evidence="2 3" key="1">
    <citation type="submission" date="2017-11" db="EMBL/GenBank/DDBJ databases">
        <title>De-novo sequencing of pomegranate (Punica granatum L.) genome.</title>
        <authorList>
            <person name="Akparov Z."/>
            <person name="Amiraslanov A."/>
            <person name="Hajiyeva S."/>
            <person name="Abbasov M."/>
            <person name="Kaur K."/>
            <person name="Hamwieh A."/>
            <person name="Solovyev V."/>
            <person name="Salamov A."/>
            <person name="Braich B."/>
            <person name="Kosarev P."/>
            <person name="Mahmoud A."/>
            <person name="Hajiyev E."/>
            <person name="Babayeva S."/>
            <person name="Izzatullayeva V."/>
            <person name="Mammadov A."/>
            <person name="Mammadov A."/>
            <person name="Sharifova S."/>
            <person name="Ojaghi J."/>
            <person name="Eynullazada K."/>
            <person name="Bayramov B."/>
            <person name="Abdulazimova A."/>
            <person name="Shahmuradov I."/>
        </authorList>
    </citation>
    <scope>NUCLEOTIDE SEQUENCE [LARGE SCALE GENOMIC DNA]</scope>
    <source>
        <strain evidence="3">cv. AG2017</strain>
        <tissue evidence="2">Leaf</tissue>
    </source>
</reference>
<name>A0A2I0K8X5_PUNGR</name>
<proteinExistence type="predicted"/>
<protein>
    <submittedName>
        <fullName evidence="2">Uncharacterized protein</fullName>
    </submittedName>
</protein>
<keyword evidence="3" id="KW-1185">Reference proteome</keyword>
<evidence type="ECO:0000313" key="3">
    <source>
        <dbReference type="Proteomes" id="UP000233551"/>
    </source>
</evidence>
<evidence type="ECO:0000313" key="2">
    <source>
        <dbReference type="EMBL" id="PKI65002.1"/>
    </source>
</evidence>
<comment type="caution">
    <text evidence="2">The sequence shown here is derived from an EMBL/GenBank/DDBJ whole genome shotgun (WGS) entry which is preliminary data.</text>
</comment>
<sequence length="128" mass="14238">MGESSAILNHASTPPPLREIGNRRHPGNLQSEFSQCFPSVLMCSETTVFLRLPKTGPEGNVPAQANGFRNAHGDDIRQFGIVRTRMWTLVGARMRAFGSCGSGVSTFSWARVTDTRERRSRHLSFYDP</sequence>
<dbReference type="Proteomes" id="UP000233551">
    <property type="component" value="Unassembled WGS sequence"/>
</dbReference>
<organism evidence="2 3">
    <name type="scientific">Punica granatum</name>
    <name type="common">Pomegranate</name>
    <dbReference type="NCBI Taxonomy" id="22663"/>
    <lineage>
        <taxon>Eukaryota</taxon>
        <taxon>Viridiplantae</taxon>
        <taxon>Streptophyta</taxon>
        <taxon>Embryophyta</taxon>
        <taxon>Tracheophyta</taxon>
        <taxon>Spermatophyta</taxon>
        <taxon>Magnoliopsida</taxon>
        <taxon>eudicotyledons</taxon>
        <taxon>Gunneridae</taxon>
        <taxon>Pentapetalae</taxon>
        <taxon>rosids</taxon>
        <taxon>malvids</taxon>
        <taxon>Myrtales</taxon>
        <taxon>Lythraceae</taxon>
        <taxon>Punica</taxon>
    </lineage>
</organism>
<evidence type="ECO:0000256" key="1">
    <source>
        <dbReference type="SAM" id="MobiDB-lite"/>
    </source>
</evidence>